<dbReference type="SUPFAM" id="SSF46689">
    <property type="entry name" value="Homeodomain-like"/>
    <property type="match status" value="1"/>
</dbReference>
<dbReference type="PANTHER" id="PTHR47326:SF1">
    <property type="entry name" value="HTH PSQ-TYPE DOMAIN-CONTAINING PROTEIN"/>
    <property type="match status" value="1"/>
</dbReference>
<protein>
    <recommendedName>
        <fullName evidence="1">DUF4817 domain-containing protein</fullName>
    </recommendedName>
</protein>
<dbReference type="Pfam" id="PF16087">
    <property type="entry name" value="DUF4817"/>
    <property type="match status" value="1"/>
</dbReference>
<comment type="caution">
    <text evidence="2">The sequence shown here is derived from an EMBL/GenBank/DDBJ whole genome shotgun (WGS) entry which is preliminary data.</text>
</comment>
<evidence type="ECO:0000313" key="3">
    <source>
        <dbReference type="Proteomes" id="UP000527355"/>
    </source>
</evidence>
<reference evidence="2 3" key="1">
    <citation type="journal article" date="2020" name="Nature">
        <title>Six reference-quality genomes reveal evolution of bat adaptations.</title>
        <authorList>
            <person name="Jebb D."/>
            <person name="Huang Z."/>
            <person name="Pippel M."/>
            <person name="Hughes G.M."/>
            <person name="Lavrichenko K."/>
            <person name="Devanna P."/>
            <person name="Winkler S."/>
            <person name="Jermiin L.S."/>
            <person name="Skirmuntt E.C."/>
            <person name="Katzourakis A."/>
            <person name="Burkitt-Gray L."/>
            <person name="Ray D.A."/>
            <person name="Sullivan K.A.M."/>
            <person name="Roscito J.G."/>
            <person name="Kirilenko B.M."/>
            <person name="Davalos L.M."/>
            <person name="Corthals A.P."/>
            <person name="Power M.L."/>
            <person name="Jones G."/>
            <person name="Ransome R.D."/>
            <person name="Dechmann D.K.N."/>
            <person name="Locatelli A.G."/>
            <person name="Puechmaille S.J."/>
            <person name="Fedrigo O."/>
            <person name="Jarvis E.D."/>
            <person name="Hiller M."/>
            <person name="Vernes S.C."/>
            <person name="Myers E.W."/>
            <person name="Teeling E.C."/>
        </authorList>
    </citation>
    <scope>NUCLEOTIDE SEQUENCE [LARGE SCALE GENOMIC DNA]</scope>
    <source>
        <strain evidence="2">MMyoMyo1</strain>
        <tissue evidence="2">Flight muscle</tissue>
    </source>
</reference>
<feature type="domain" description="DUF4817" evidence="1">
    <location>
        <begin position="16"/>
        <end position="68"/>
    </location>
</feature>
<gene>
    <name evidence="2" type="ORF">mMyoMyo1_008011</name>
</gene>
<dbReference type="InterPro" id="IPR036397">
    <property type="entry name" value="RNaseH_sf"/>
</dbReference>
<dbReference type="VEuPathDB" id="HostDB:GeneID_118667160"/>
<accession>A0A7J8AMP7</accession>
<dbReference type="InterPro" id="IPR032135">
    <property type="entry name" value="DUF4817"/>
</dbReference>
<dbReference type="PANTHER" id="PTHR47326">
    <property type="entry name" value="TRANSPOSABLE ELEMENT TC3 TRANSPOSASE-LIKE PROTEIN"/>
    <property type="match status" value="1"/>
</dbReference>
<evidence type="ECO:0000313" key="2">
    <source>
        <dbReference type="EMBL" id="KAF6387519.1"/>
    </source>
</evidence>
<dbReference type="EMBL" id="JABWUV010000001">
    <property type="protein sequence ID" value="KAF6387519.1"/>
    <property type="molecule type" value="Genomic_DNA"/>
</dbReference>
<name>A0A7J8AMP7_MYOMY</name>
<dbReference type="GO" id="GO:0003676">
    <property type="term" value="F:nucleic acid binding"/>
    <property type="evidence" value="ECO:0007669"/>
    <property type="project" value="InterPro"/>
</dbReference>
<dbReference type="AlphaFoldDB" id="A0A7J8AMP7"/>
<dbReference type="InterPro" id="IPR009057">
    <property type="entry name" value="Homeodomain-like_sf"/>
</dbReference>
<keyword evidence="3" id="KW-1185">Reference proteome</keyword>
<evidence type="ECO:0000259" key="1">
    <source>
        <dbReference type="Pfam" id="PF16087"/>
    </source>
</evidence>
<dbReference type="Gene3D" id="3.30.420.10">
    <property type="entry name" value="Ribonuclease H-like superfamily/Ribonuclease H"/>
    <property type="match status" value="1"/>
</dbReference>
<dbReference type="Proteomes" id="UP000527355">
    <property type="component" value="Unassembled WGS sequence"/>
</dbReference>
<organism evidence="2 3">
    <name type="scientific">Myotis myotis</name>
    <name type="common">Greater mouse-eared bat</name>
    <name type="synonym">Vespertilio myotis</name>
    <dbReference type="NCBI Taxonomy" id="51298"/>
    <lineage>
        <taxon>Eukaryota</taxon>
        <taxon>Metazoa</taxon>
        <taxon>Chordata</taxon>
        <taxon>Craniata</taxon>
        <taxon>Vertebrata</taxon>
        <taxon>Euteleostomi</taxon>
        <taxon>Mammalia</taxon>
        <taxon>Eutheria</taxon>
        <taxon>Laurasiatheria</taxon>
        <taxon>Chiroptera</taxon>
        <taxon>Yangochiroptera</taxon>
        <taxon>Vespertilionidae</taxon>
        <taxon>Myotis</taxon>
    </lineage>
</organism>
<proteinExistence type="predicted"/>
<sequence length="275" mass="31438">MTADSSGLLKMERYTKEQRVFIVEQYFKNNEGLAATVRNFHAKYGRNSDLTSSTVKRLIKKFRETGSISDLKHSGRPSTSRSTQNIEAVRESAAESPGTSIWHRGQELDISRCSLQRILMKALYLHACKVQLTQELKPTDHAQQIEFVEWIMEQQVDADFSNKIIFSDEAHFHLDGLVNRQNCCIWGSENPRVIVEKQMHPQRVTVWCGFWAGGIIGPFFFKNAAAQAITVNGALYRDMIIQFFVPKLQDMDVDDMVSTRQCHMPYSPRNNSITA</sequence>